<gene>
    <name evidence="2" type="ORF">ENS29_09415</name>
</gene>
<keyword evidence="2" id="KW-0378">Hydrolase</keyword>
<dbReference type="InterPro" id="IPR050855">
    <property type="entry name" value="NDM-1-like"/>
</dbReference>
<dbReference type="Gene3D" id="3.60.15.10">
    <property type="entry name" value="Ribonuclease Z/Hydroxyacylglutathione hydrolase-like"/>
    <property type="match status" value="1"/>
</dbReference>
<dbReference type="Pfam" id="PF00753">
    <property type="entry name" value="Lactamase_B"/>
    <property type="match status" value="1"/>
</dbReference>
<sequence>MIIDHVGHIEGPLYMLGDAAIPVYLWDGDRPILFDAGFAFLGELYASAVESVLGDRTPKTCALTHSHFDHCGAAGYFKKRFPGLEIAAAEHTRATLERPNAIGLIRELTRAAVQTARTNGFRFDVDIEFEPFSVDRVLKTGDVVYPSDDTEIQVFETPGHTRDCLSFYIPSRRVLISSEATGIMDTSGYIVSDCLVDYDLYLDSLRRLSALDIDILCLGHRYVLTGKDAREYLSRSLAHCLEFRDIVANTLERVNQNFAETVRLIKEWEYDPKPEPKQPEPAYVINLEARVRAVARHLGKQPA</sequence>
<comment type="caution">
    <text evidence="2">The sequence shown here is derived from an EMBL/GenBank/DDBJ whole genome shotgun (WGS) entry which is preliminary data.</text>
</comment>
<feature type="domain" description="Metallo-beta-lactamase" evidence="1">
    <location>
        <begin position="19"/>
        <end position="220"/>
    </location>
</feature>
<name>A0A7C4MTN6_9BACT</name>
<dbReference type="PANTHER" id="PTHR42951">
    <property type="entry name" value="METALLO-BETA-LACTAMASE DOMAIN-CONTAINING"/>
    <property type="match status" value="1"/>
</dbReference>
<dbReference type="InterPro" id="IPR001279">
    <property type="entry name" value="Metallo-B-lactamas"/>
</dbReference>
<proteinExistence type="predicted"/>
<dbReference type="GO" id="GO:0016787">
    <property type="term" value="F:hydrolase activity"/>
    <property type="evidence" value="ECO:0007669"/>
    <property type="project" value="UniProtKB-KW"/>
</dbReference>
<dbReference type="SMART" id="SM00849">
    <property type="entry name" value="Lactamase_B"/>
    <property type="match status" value="1"/>
</dbReference>
<dbReference type="SUPFAM" id="SSF56281">
    <property type="entry name" value="Metallo-hydrolase/oxidoreductase"/>
    <property type="match status" value="1"/>
</dbReference>
<evidence type="ECO:0000313" key="2">
    <source>
        <dbReference type="EMBL" id="HGU33059.1"/>
    </source>
</evidence>
<dbReference type="EMBL" id="DSUH01000222">
    <property type="protein sequence ID" value="HGU33059.1"/>
    <property type="molecule type" value="Genomic_DNA"/>
</dbReference>
<dbReference type="InterPro" id="IPR036866">
    <property type="entry name" value="RibonucZ/Hydroxyglut_hydro"/>
</dbReference>
<dbReference type="PANTHER" id="PTHR42951:SF17">
    <property type="entry name" value="METALLO-BETA-LACTAMASE DOMAIN-CONTAINING PROTEIN"/>
    <property type="match status" value="1"/>
</dbReference>
<reference evidence="2" key="1">
    <citation type="journal article" date="2020" name="mSystems">
        <title>Genome- and Community-Level Interaction Insights into Carbon Utilization and Element Cycling Functions of Hydrothermarchaeota in Hydrothermal Sediment.</title>
        <authorList>
            <person name="Zhou Z."/>
            <person name="Liu Y."/>
            <person name="Xu W."/>
            <person name="Pan J."/>
            <person name="Luo Z.H."/>
            <person name="Li M."/>
        </authorList>
    </citation>
    <scope>NUCLEOTIDE SEQUENCE [LARGE SCALE GENOMIC DNA]</scope>
    <source>
        <strain evidence="2">SpSt-477</strain>
    </source>
</reference>
<accession>A0A7C4MTN6</accession>
<organism evidence="2">
    <name type="scientific">Desulfatirhabdium butyrativorans</name>
    <dbReference type="NCBI Taxonomy" id="340467"/>
    <lineage>
        <taxon>Bacteria</taxon>
        <taxon>Pseudomonadati</taxon>
        <taxon>Thermodesulfobacteriota</taxon>
        <taxon>Desulfobacteria</taxon>
        <taxon>Desulfobacterales</taxon>
        <taxon>Desulfatirhabdiaceae</taxon>
        <taxon>Desulfatirhabdium</taxon>
    </lineage>
</organism>
<evidence type="ECO:0000259" key="1">
    <source>
        <dbReference type="SMART" id="SM00849"/>
    </source>
</evidence>
<protein>
    <submittedName>
        <fullName evidence="2">MBL fold metallo-hydrolase</fullName>
    </submittedName>
</protein>
<dbReference type="AlphaFoldDB" id="A0A7C4MTN6"/>